<dbReference type="InterPro" id="IPR023796">
    <property type="entry name" value="Serpin_dom"/>
</dbReference>
<accession>A0A0C2C8B4</accession>
<protein>
    <submittedName>
        <fullName evidence="3">Serine proteinase inhibitor</fullName>
    </submittedName>
</protein>
<dbReference type="Gene3D" id="2.30.39.10">
    <property type="entry name" value="Alpha-1-antitrypsin, domain 1"/>
    <property type="match status" value="1"/>
</dbReference>
<dbReference type="Proteomes" id="UP000054047">
    <property type="component" value="Unassembled WGS sequence"/>
</dbReference>
<dbReference type="GO" id="GO:0005615">
    <property type="term" value="C:extracellular space"/>
    <property type="evidence" value="ECO:0007669"/>
    <property type="project" value="InterPro"/>
</dbReference>
<evidence type="ECO:0000313" key="3">
    <source>
        <dbReference type="EMBL" id="KIH45917.1"/>
    </source>
</evidence>
<feature type="domain" description="Serpin" evidence="2">
    <location>
        <begin position="2"/>
        <end position="156"/>
    </location>
</feature>
<dbReference type="GO" id="GO:0004867">
    <property type="term" value="F:serine-type endopeptidase inhibitor activity"/>
    <property type="evidence" value="ECO:0007669"/>
    <property type="project" value="InterPro"/>
</dbReference>
<dbReference type="SUPFAM" id="SSF56574">
    <property type="entry name" value="Serpins"/>
    <property type="match status" value="1"/>
</dbReference>
<dbReference type="InterPro" id="IPR023795">
    <property type="entry name" value="Serpin_CS"/>
</dbReference>
<comment type="similarity">
    <text evidence="1">Belongs to the serpin family.</text>
</comment>
<dbReference type="AlphaFoldDB" id="A0A0C2C8B4"/>
<evidence type="ECO:0000256" key="1">
    <source>
        <dbReference type="ARBA" id="ARBA00009500"/>
    </source>
</evidence>
<dbReference type="OrthoDB" id="9518664at2759"/>
<reference evidence="3 4" key="1">
    <citation type="submission" date="2013-12" db="EMBL/GenBank/DDBJ databases">
        <title>Draft genome of the parsitic nematode Ancylostoma duodenale.</title>
        <authorList>
            <person name="Mitreva M."/>
        </authorList>
    </citation>
    <scope>NUCLEOTIDE SEQUENCE [LARGE SCALE GENOMIC DNA]</scope>
    <source>
        <strain evidence="3 4">Zhejiang</strain>
    </source>
</reference>
<evidence type="ECO:0000259" key="2">
    <source>
        <dbReference type="Pfam" id="PF00079"/>
    </source>
</evidence>
<dbReference type="EMBL" id="KN770688">
    <property type="protein sequence ID" value="KIH45917.1"/>
    <property type="molecule type" value="Genomic_DNA"/>
</dbReference>
<dbReference type="Gene3D" id="6.20.40.10">
    <property type="match status" value="1"/>
</dbReference>
<evidence type="ECO:0000313" key="4">
    <source>
        <dbReference type="Proteomes" id="UP000054047"/>
    </source>
</evidence>
<dbReference type="InterPro" id="IPR036186">
    <property type="entry name" value="Serpin_sf"/>
</dbReference>
<dbReference type="Pfam" id="PF00079">
    <property type="entry name" value="Serpin"/>
    <property type="match status" value="1"/>
</dbReference>
<dbReference type="PANTHER" id="PTHR11461:SF211">
    <property type="entry name" value="GH10112P-RELATED"/>
    <property type="match status" value="1"/>
</dbReference>
<organism evidence="3 4">
    <name type="scientific">Ancylostoma duodenale</name>
    <dbReference type="NCBI Taxonomy" id="51022"/>
    <lineage>
        <taxon>Eukaryota</taxon>
        <taxon>Metazoa</taxon>
        <taxon>Ecdysozoa</taxon>
        <taxon>Nematoda</taxon>
        <taxon>Chromadorea</taxon>
        <taxon>Rhabditida</taxon>
        <taxon>Rhabditina</taxon>
        <taxon>Rhabditomorpha</taxon>
        <taxon>Strongyloidea</taxon>
        <taxon>Ancylostomatidae</taxon>
        <taxon>Ancylostomatinae</taxon>
        <taxon>Ancylostoma</taxon>
    </lineage>
</organism>
<dbReference type="PANTHER" id="PTHR11461">
    <property type="entry name" value="SERINE PROTEASE INHIBITOR, SERPIN"/>
    <property type="match status" value="1"/>
</dbReference>
<gene>
    <name evidence="3" type="ORF">ANCDUO_24033</name>
</gene>
<name>A0A0C2C8B4_9BILA</name>
<sequence>MEMLSLRYKDTSYALNIILPKERFGLNALREKLSEAVIQKLLSQLQPTDLMISIPKMKIETDFDLKKALMAMGVTEMFTINADLTGITTSPPLVVSNALHKAIIEVDESGTTAAAATVLGMVAVSAIQNQPRRFVADHPFIFVLNKDSNPLFMGQFA</sequence>
<dbReference type="PROSITE" id="PS00284">
    <property type="entry name" value="SERPIN"/>
    <property type="match status" value="1"/>
</dbReference>
<dbReference type="InterPro" id="IPR042185">
    <property type="entry name" value="Serpin_sf_2"/>
</dbReference>
<dbReference type="InterPro" id="IPR000215">
    <property type="entry name" value="Serpin_fam"/>
</dbReference>
<proteinExistence type="inferred from homology"/>
<keyword evidence="4" id="KW-1185">Reference proteome</keyword>